<gene>
    <name evidence="2" type="ORF">P8A18_21425</name>
</gene>
<keyword evidence="3" id="KW-1185">Reference proteome</keyword>
<keyword evidence="1" id="KW-0732">Signal</keyword>
<feature type="chain" id="PRO_5045072728" description="Lipoprotein" evidence="1">
    <location>
        <begin position="20"/>
        <end position="160"/>
    </location>
</feature>
<organism evidence="2 3">
    <name type="scientific">Streptomyces castrisilvae</name>
    <dbReference type="NCBI Taxonomy" id="3033811"/>
    <lineage>
        <taxon>Bacteria</taxon>
        <taxon>Bacillati</taxon>
        <taxon>Actinomycetota</taxon>
        <taxon>Actinomycetes</taxon>
        <taxon>Kitasatosporales</taxon>
        <taxon>Streptomycetaceae</taxon>
        <taxon>Streptomyces</taxon>
    </lineage>
</organism>
<evidence type="ECO:0000256" key="1">
    <source>
        <dbReference type="SAM" id="SignalP"/>
    </source>
</evidence>
<evidence type="ECO:0000313" key="2">
    <source>
        <dbReference type="EMBL" id="WLQ35826.1"/>
    </source>
</evidence>
<dbReference type="RefSeq" id="WP_306056722.1">
    <property type="nucleotide sequence ID" value="NZ_CP120997.1"/>
</dbReference>
<feature type="signal peptide" evidence="1">
    <location>
        <begin position="1"/>
        <end position="19"/>
    </location>
</feature>
<proteinExistence type="predicted"/>
<dbReference type="EMBL" id="CP120997">
    <property type="protein sequence ID" value="WLQ35826.1"/>
    <property type="molecule type" value="Genomic_DNA"/>
</dbReference>
<evidence type="ECO:0008006" key="4">
    <source>
        <dbReference type="Google" id="ProtNLM"/>
    </source>
</evidence>
<sequence length="160" mass="16953">MKKTSFILAVLVLAAGLTACGPADTNSSRPRVPMPSSVPTEPVFATADDVMEAMGDGGLECRLLRRARANFGSGLDCVVEIMGAEVENEIHVLDPARFSRDDIGNSIAGRREVYKHTIVAAGNWYIRVMYPVFAPQVAKAVKGVVLPPTGRGQSTPPGTG</sequence>
<dbReference type="PROSITE" id="PS51257">
    <property type="entry name" value="PROKAR_LIPOPROTEIN"/>
    <property type="match status" value="1"/>
</dbReference>
<accession>A0ABY9HMQ3</accession>
<evidence type="ECO:0000313" key="3">
    <source>
        <dbReference type="Proteomes" id="UP001239522"/>
    </source>
</evidence>
<reference evidence="2 3" key="1">
    <citation type="submission" date="2023-03" db="EMBL/GenBank/DDBJ databases">
        <title>Isolation and description of six Streptomyces strains from soil environments, able to metabolize different microbial glucans.</title>
        <authorList>
            <person name="Widen T."/>
            <person name="Larsbrink J."/>
        </authorList>
    </citation>
    <scope>NUCLEOTIDE SEQUENCE [LARGE SCALE GENOMIC DNA]</scope>
    <source>
        <strain evidence="2 3">Mut1</strain>
    </source>
</reference>
<name>A0ABY9HMQ3_9ACTN</name>
<protein>
    <recommendedName>
        <fullName evidence="4">Lipoprotein</fullName>
    </recommendedName>
</protein>
<dbReference type="Proteomes" id="UP001239522">
    <property type="component" value="Chromosome"/>
</dbReference>